<evidence type="ECO:0000313" key="2">
    <source>
        <dbReference type="Proteomes" id="UP000831701"/>
    </source>
</evidence>
<evidence type="ECO:0000313" key="1">
    <source>
        <dbReference type="EMBL" id="KAI3364941.1"/>
    </source>
</evidence>
<protein>
    <submittedName>
        <fullName evidence="1">Uncharacterized protein</fullName>
    </submittedName>
</protein>
<comment type="caution">
    <text evidence="1">The sequence shown here is derived from an EMBL/GenBank/DDBJ whole genome shotgun (WGS) entry which is preliminary data.</text>
</comment>
<dbReference type="Proteomes" id="UP000831701">
    <property type="component" value="Chromosome 12"/>
</dbReference>
<organism evidence="1 2">
    <name type="scientific">Scortum barcoo</name>
    <name type="common">barcoo grunter</name>
    <dbReference type="NCBI Taxonomy" id="214431"/>
    <lineage>
        <taxon>Eukaryota</taxon>
        <taxon>Metazoa</taxon>
        <taxon>Chordata</taxon>
        <taxon>Craniata</taxon>
        <taxon>Vertebrata</taxon>
        <taxon>Euteleostomi</taxon>
        <taxon>Actinopterygii</taxon>
        <taxon>Neopterygii</taxon>
        <taxon>Teleostei</taxon>
        <taxon>Neoteleostei</taxon>
        <taxon>Acanthomorphata</taxon>
        <taxon>Eupercaria</taxon>
        <taxon>Centrarchiformes</taxon>
        <taxon>Terapontoidei</taxon>
        <taxon>Terapontidae</taxon>
        <taxon>Scortum</taxon>
    </lineage>
</organism>
<gene>
    <name evidence="1" type="ORF">L3Q82_000941</name>
</gene>
<accession>A0ACB8WB43</accession>
<sequence>MMLSRAAPGEKRESIAASELQVPVQSPHLDAQHHPADQEGSSAAVLPEETEEVWDVSEDSYTAVIESILTSCITVWYGNSTAVDHKRLQRADINHHRVHRRACSIIRDPSHPQHTLLSPLPSGRSEKLEASSVQDIKGHMEAVIKKIPSISVEGEVDIKLTEEEKALTNKFSCKFYGDFILESNPATFEDAVKTYVQLPKLLGENEEKAVPLKVWLMPLKNLFPDVPMLMSEISIALLAKMRYTLENLKKIGMRCSDSLVDRVVKNFPHIQEEVRTFQQLCNYYASYLQTTLAKKLPAIRDGKEDESSVRKLFDDRDKSPFSHKKLTKWLDHKEREINVVRSCVDVMEGTKIVTNQSELDREVLAAGVEDALCFVFTSMEKGDAYLDEMAKYLDSPTLGSTSEDEWYYSDEVLAEMKQKAKDFHNLSKAERNNRRFRFLVAAIANEKYKGATIYHYKDGILVTDNFSKPDIHNVETIIDRRYLIRYACDLTLDPNTANNYLHLSEGDKKATYGEWQTNLPYKPEKFSKADNPQVLCKQGLTGRHYWEVEWSDGGNQSVYVAVAYSQIQRRGGTSESQFGPNSVSWCVERRDACKLMSFNNADFISALTVDCDIALILITPGLFCNERPLPVARDGSVAPRFRKQPQLKTEAHSQGADSLKVQECPPFKDPLSDICVLGRQRSCCDKSDKGEKQKRQRRTGKK</sequence>
<proteinExistence type="predicted"/>
<reference evidence="1" key="1">
    <citation type="submission" date="2022-04" db="EMBL/GenBank/DDBJ databases">
        <title>Jade perch genome.</title>
        <authorList>
            <person name="Chao B."/>
        </authorList>
    </citation>
    <scope>NUCLEOTIDE SEQUENCE</scope>
    <source>
        <strain evidence="1">CB-2022</strain>
    </source>
</reference>
<dbReference type="EMBL" id="CM041542">
    <property type="protein sequence ID" value="KAI3364941.1"/>
    <property type="molecule type" value="Genomic_DNA"/>
</dbReference>
<name>A0ACB8WB43_9TELE</name>
<keyword evidence="2" id="KW-1185">Reference proteome</keyword>